<evidence type="ECO:0000313" key="3">
    <source>
        <dbReference type="EMBL" id="QSP98427.1"/>
    </source>
</evidence>
<organism evidence="2 4">
    <name type="scientific">Bifidobacterium longum subsp. infantis</name>
    <dbReference type="NCBI Taxonomy" id="1682"/>
    <lineage>
        <taxon>Bacteria</taxon>
        <taxon>Bacillati</taxon>
        <taxon>Actinomycetota</taxon>
        <taxon>Actinomycetes</taxon>
        <taxon>Bifidobacteriales</taxon>
        <taxon>Bifidobacteriaceae</taxon>
        <taxon>Bifidobacterium</taxon>
    </lineage>
</organism>
<dbReference type="EMBL" id="CP071248">
    <property type="protein sequence ID" value="QSP98427.1"/>
    <property type="molecule type" value="Genomic_DNA"/>
</dbReference>
<evidence type="ECO:0000313" key="2">
    <source>
        <dbReference type="EMBL" id="ALE10287.1"/>
    </source>
</evidence>
<name>A0A0M4MGF3_BIFLI</name>
<proteinExistence type="predicted"/>
<keyword evidence="1" id="KW-0812">Transmembrane</keyword>
<keyword evidence="2" id="KW-0808">Transferase</keyword>
<reference evidence="2 4" key="1">
    <citation type="submission" date="2014-12" db="EMBL/GenBank/DDBJ databases">
        <title>Complete genome sequence of Bifidobacterium longum subsp. infantis BT1.</title>
        <authorList>
            <person name="Kim J.F."/>
            <person name="Kwak M.-J."/>
        </authorList>
    </citation>
    <scope>NUCLEOTIDE SEQUENCE [LARGE SCALE GENOMIC DNA]</scope>
    <source>
        <strain evidence="2 4">BT1</strain>
    </source>
</reference>
<sequence length="373" mass="42292">MQRNFNEKNFLAITSFILFVIAVLEWIARPSENFLMSALSILYMAAVVLIGFNKFAVFGITACTFVEAVVPLAASGPSPLWGSWVALAVISFRFPTYFSISISTLLALSVLFSMEYQIQSTSLHGIVMISVSYFMSSFIGYVMKTIFRKQKEDIVQARNEALRNEISFSAKEEVFKAILHDAVANKLVVALYTMEGGVEGVDVSTKNLLNSVLADVYGYLNCREDRLYKRYYDVSSLYEAAEFRMKTSNEYLKKLKLEGDVFICSKDNDQFTVSAVCFKLALDSIDEIFVNIAKYASTDCAQYCVSIVIEKQYFKINSYNKYDFWPSNRQKYSACHGLERLNGRIKNVGGTMDFKKSKGLWRIDCIIPLRSSK</sequence>
<reference evidence="3" key="2">
    <citation type="submission" date="2021-03" db="EMBL/GenBank/DDBJ databases">
        <title>Genome sequencing of Bifidobacterium longum subsp. infantis JCM 7009.</title>
        <authorList>
            <person name="Kim J."/>
        </authorList>
    </citation>
    <scope>NUCLEOTIDE SEQUENCE</scope>
    <source>
        <strain evidence="3">JCM 7009</strain>
    </source>
</reference>
<dbReference type="Proteomes" id="UP000663618">
    <property type="component" value="Chromosome"/>
</dbReference>
<accession>A0A0M4MGF3</accession>
<dbReference type="AlphaFoldDB" id="A0A0M4MGF3"/>
<evidence type="ECO:0000256" key="1">
    <source>
        <dbReference type="SAM" id="Phobius"/>
    </source>
</evidence>
<feature type="transmembrane region" description="Helical" evidence="1">
    <location>
        <begin position="9"/>
        <end position="28"/>
    </location>
</feature>
<feature type="transmembrane region" description="Helical" evidence="1">
    <location>
        <begin position="57"/>
        <end position="74"/>
    </location>
</feature>
<feature type="transmembrane region" description="Helical" evidence="1">
    <location>
        <begin position="125"/>
        <end position="143"/>
    </location>
</feature>
<dbReference type="GO" id="GO:0016301">
    <property type="term" value="F:kinase activity"/>
    <property type="evidence" value="ECO:0007669"/>
    <property type="project" value="UniProtKB-KW"/>
</dbReference>
<gene>
    <name evidence="3" type="ORF">BLI009_04885</name>
    <name evidence="2" type="ORF">RY67_2301</name>
</gene>
<evidence type="ECO:0000313" key="4">
    <source>
        <dbReference type="Proteomes" id="UP000067206"/>
    </source>
</evidence>
<feature type="transmembrane region" description="Helical" evidence="1">
    <location>
        <begin position="94"/>
        <end position="113"/>
    </location>
</feature>
<keyword evidence="1" id="KW-0472">Membrane</keyword>
<keyword evidence="1" id="KW-1133">Transmembrane helix</keyword>
<dbReference type="RefSeq" id="WP_129558998.1">
    <property type="nucleotide sequence ID" value="NZ_CP010411.1"/>
</dbReference>
<dbReference type="PATRIC" id="fig|1682.24.peg.2240"/>
<dbReference type="EMBL" id="CP010411">
    <property type="protein sequence ID" value="ALE10287.1"/>
    <property type="molecule type" value="Genomic_DNA"/>
</dbReference>
<keyword evidence="2" id="KW-0418">Kinase</keyword>
<feature type="transmembrane region" description="Helical" evidence="1">
    <location>
        <begin position="34"/>
        <end position="52"/>
    </location>
</feature>
<protein>
    <submittedName>
        <fullName evidence="2">Signal transduction histidine kinase</fullName>
    </submittedName>
</protein>
<dbReference type="Proteomes" id="UP000067206">
    <property type="component" value="Chromosome"/>
</dbReference>